<dbReference type="InterPro" id="IPR018060">
    <property type="entry name" value="HTH_AraC"/>
</dbReference>
<protein>
    <recommendedName>
        <fullName evidence="5">HTH araC/xylS-type domain-containing protein</fullName>
    </recommendedName>
</protein>
<name>A0AA94JEB3_9GAMM</name>
<dbReference type="RefSeq" id="WP_126819045.1">
    <property type="nucleotide sequence ID" value="NZ_PIPS01000001.1"/>
</dbReference>
<dbReference type="AlphaFoldDB" id="A0AA94JEB3"/>
<keyword evidence="2" id="KW-0238">DNA-binding</keyword>
<evidence type="ECO:0000256" key="3">
    <source>
        <dbReference type="ARBA" id="ARBA00023163"/>
    </source>
</evidence>
<evidence type="ECO:0000259" key="5">
    <source>
        <dbReference type="PROSITE" id="PS01124"/>
    </source>
</evidence>
<organism evidence="6 7">
    <name type="scientific">Idiomarina aquatica</name>
    <dbReference type="NCBI Taxonomy" id="1327752"/>
    <lineage>
        <taxon>Bacteria</taxon>
        <taxon>Pseudomonadati</taxon>
        <taxon>Pseudomonadota</taxon>
        <taxon>Gammaproteobacteria</taxon>
        <taxon>Alteromonadales</taxon>
        <taxon>Idiomarinaceae</taxon>
        <taxon>Idiomarina</taxon>
    </lineage>
</organism>
<dbReference type="Pfam" id="PF01965">
    <property type="entry name" value="DJ-1_PfpI"/>
    <property type="match status" value="1"/>
</dbReference>
<gene>
    <name evidence="6" type="ORF">CWE23_00035</name>
</gene>
<comment type="caution">
    <text evidence="6">The sequence shown here is derived from an EMBL/GenBank/DDBJ whole genome shotgun (WGS) entry which is preliminary data.</text>
</comment>
<dbReference type="PROSITE" id="PS01124">
    <property type="entry name" value="HTH_ARAC_FAMILY_2"/>
    <property type="match status" value="1"/>
</dbReference>
<dbReference type="Proteomes" id="UP000286680">
    <property type="component" value="Unassembled WGS sequence"/>
</dbReference>
<evidence type="ECO:0000256" key="4">
    <source>
        <dbReference type="SAM" id="SignalP"/>
    </source>
</evidence>
<evidence type="ECO:0000313" key="6">
    <source>
        <dbReference type="EMBL" id="RUO44476.1"/>
    </source>
</evidence>
<dbReference type="PANTHER" id="PTHR43280">
    <property type="entry name" value="ARAC-FAMILY TRANSCRIPTIONAL REGULATOR"/>
    <property type="match status" value="1"/>
</dbReference>
<evidence type="ECO:0000313" key="7">
    <source>
        <dbReference type="Proteomes" id="UP000286680"/>
    </source>
</evidence>
<feature type="signal peptide" evidence="4">
    <location>
        <begin position="1"/>
        <end position="20"/>
    </location>
</feature>
<dbReference type="InterPro" id="IPR002818">
    <property type="entry name" value="DJ-1/PfpI"/>
</dbReference>
<dbReference type="InterPro" id="IPR029062">
    <property type="entry name" value="Class_I_gatase-like"/>
</dbReference>
<dbReference type="GO" id="GO:0043565">
    <property type="term" value="F:sequence-specific DNA binding"/>
    <property type="evidence" value="ECO:0007669"/>
    <property type="project" value="InterPro"/>
</dbReference>
<dbReference type="SMART" id="SM00342">
    <property type="entry name" value="HTH_ARAC"/>
    <property type="match status" value="1"/>
</dbReference>
<dbReference type="InterPro" id="IPR009057">
    <property type="entry name" value="Homeodomain-like_sf"/>
</dbReference>
<dbReference type="InterPro" id="IPR018062">
    <property type="entry name" value="HTH_AraC-typ_CS"/>
</dbReference>
<evidence type="ECO:0000256" key="1">
    <source>
        <dbReference type="ARBA" id="ARBA00023015"/>
    </source>
</evidence>
<sequence>MKVGLLVYPGCMASGLLAFAELLQAANKRAGAARFDVVWAGVNTPSLNQPVELQITDNGARLSVTPTLSMTDDSLDAILVPGFWTDGEANISRLLQNYSDLVDQLKRVQPNIQLWAYCSAVGLLVDAGVLTGKKATSTWWLTNFLSARNPQIMWRFSQTFVADDAIMTASGVNGYLPIAQAIIEQELGHNLLRDIIDVMVVPKPESRVTPLQAVNVMAFDDPLIRQIYAWVEETPASALMVSLLAKGLNTTERTLARKTKAITGLPCAHLMRLVKMRQASDYLIYSSQAVNQISDCLGFTDETSFRRTFKSVTGYTPSAYRRQFGRFS</sequence>
<dbReference type="SUPFAM" id="SSF46689">
    <property type="entry name" value="Homeodomain-like"/>
    <property type="match status" value="1"/>
</dbReference>
<feature type="chain" id="PRO_5041717007" description="HTH araC/xylS-type domain-containing protein" evidence="4">
    <location>
        <begin position="21"/>
        <end position="328"/>
    </location>
</feature>
<dbReference type="GO" id="GO:0003700">
    <property type="term" value="F:DNA-binding transcription factor activity"/>
    <property type="evidence" value="ECO:0007669"/>
    <property type="project" value="InterPro"/>
</dbReference>
<dbReference type="Pfam" id="PF12833">
    <property type="entry name" value="HTH_18"/>
    <property type="match status" value="1"/>
</dbReference>
<accession>A0AA94JEB3</accession>
<dbReference type="Gene3D" id="3.40.50.880">
    <property type="match status" value="1"/>
</dbReference>
<keyword evidence="7" id="KW-1185">Reference proteome</keyword>
<dbReference type="Gene3D" id="1.10.10.60">
    <property type="entry name" value="Homeodomain-like"/>
    <property type="match status" value="1"/>
</dbReference>
<dbReference type="PROSITE" id="PS00041">
    <property type="entry name" value="HTH_ARAC_FAMILY_1"/>
    <property type="match status" value="1"/>
</dbReference>
<evidence type="ECO:0000256" key="2">
    <source>
        <dbReference type="ARBA" id="ARBA00023125"/>
    </source>
</evidence>
<keyword evidence="3" id="KW-0804">Transcription</keyword>
<proteinExistence type="predicted"/>
<reference evidence="7" key="1">
    <citation type="journal article" date="2018" name="Front. Microbiol.">
        <title>Genome-Based Analysis Reveals the Taxonomy and Diversity of the Family Idiomarinaceae.</title>
        <authorList>
            <person name="Liu Y."/>
            <person name="Lai Q."/>
            <person name="Shao Z."/>
        </authorList>
    </citation>
    <scope>NUCLEOTIDE SEQUENCE [LARGE SCALE GENOMIC DNA]</scope>
    <source>
        <strain evidence="7">SN-14</strain>
    </source>
</reference>
<dbReference type="PANTHER" id="PTHR43280:SF2">
    <property type="entry name" value="HTH-TYPE TRANSCRIPTIONAL REGULATOR EXSA"/>
    <property type="match status" value="1"/>
</dbReference>
<feature type="domain" description="HTH araC/xylS-type" evidence="5">
    <location>
        <begin position="225"/>
        <end position="323"/>
    </location>
</feature>
<dbReference type="EMBL" id="PIPS01000001">
    <property type="protein sequence ID" value="RUO44476.1"/>
    <property type="molecule type" value="Genomic_DNA"/>
</dbReference>
<keyword evidence="4" id="KW-0732">Signal</keyword>
<keyword evidence="1" id="KW-0805">Transcription regulation</keyword>
<dbReference type="SUPFAM" id="SSF52317">
    <property type="entry name" value="Class I glutamine amidotransferase-like"/>
    <property type="match status" value="1"/>
</dbReference>